<organism evidence="1">
    <name type="scientific">Rhizophora mucronata</name>
    <name type="common">Asiatic mangrove</name>
    <dbReference type="NCBI Taxonomy" id="61149"/>
    <lineage>
        <taxon>Eukaryota</taxon>
        <taxon>Viridiplantae</taxon>
        <taxon>Streptophyta</taxon>
        <taxon>Embryophyta</taxon>
        <taxon>Tracheophyta</taxon>
        <taxon>Spermatophyta</taxon>
        <taxon>Magnoliopsida</taxon>
        <taxon>eudicotyledons</taxon>
        <taxon>Gunneridae</taxon>
        <taxon>Pentapetalae</taxon>
        <taxon>rosids</taxon>
        <taxon>fabids</taxon>
        <taxon>Malpighiales</taxon>
        <taxon>Rhizophoraceae</taxon>
        <taxon>Rhizophora</taxon>
    </lineage>
</organism>
<proteinExistence type="predicted"/>
<dbReference type="AlphaFoldDB" id="A0A2P2QJ53"/>
<accession>A0A2P2QJ53</accession>
<evidence type="ECO:0000313" key="1">
    <source>
        <dbReference type="EMBL" id="MBX66981.1"/>
    </source>
</evidence>
<dbReference type="EMBL" id="GGEC01086497">
    <property type="protein sequence ID" value="MBX66981.1"/>
    <property type="molecule type" value="Transcribed_RNA"/>
</dbReference>
<sequence length="39" mass="4478">MHIFLSFLGCPESSLFRDIQIILLTWKCYWSSQLGVSSA</sequence>
<protein>
    <submittedName>
        <fullName evidence="1">Uncharacterized protein</fullName>
    </submittedName>
</protein>
<reference evidence="1" key="1">
    <citation type="submission" date="2018-02" db="EMBL/GenBank/DDBJ databases">
        <title>Rhizophora mucronata_Transcriptome.</title>
        <authorList>
            <person name="Meera S.P."/>
            <person name="Sreeshan A."/>
            <person name="Augustine A."/>
        </authorList>
    </citation>
    <scope>NUCLEOTIDE SEQUENCE</scope>
    <source>
        <tissue evidence="1">Leaf</tissue>
    </source>
</reference>
<name>A0A2P2QJ53_RHIMU</name>